<keyword evidence="1" id="KW-1185">Reference proteome</keyword>
<reference evidence="2" key="1">
    <citation type="submission" date="2022-11" db="UniProtKB">
        <authorList>
            <consortium name="WormBaseParasite"/>
        </authorList>
    </citation>
    <scope>IDENTIFICATION</scope>
</reference>
<dbReference type="AlphaFoldDB" id="A0A915KE02"/>
<sequence>MEVLLVVHFQITDDEFSFRNYLSNEIEGDDSNFAVEVKNVGDIDLSTTISSKMSDSATMLASVRCIPSTETSFSVDSPDFCSSFSKCDFCSSFVISVKSAVRTTSSIFFTDSGTDSFKSGESKAKKRCIKSNNVSHNCPKVGHVDRGPKCCKNALLVSVTARTRASSRPTATTTFVTTSDGCCRVDLRLALAVDVIFSASSGVGFCSANPKTRAAFVCKTWHKSTNNKAASSNESWTALRSSLLVAFVEPLAAAAASVDSSFNVERFFSRDFFDDRLLVASLVDGESRKAPTPTLASTKVFKHLKFENSRHTIANHMIKIPYQQLYILQSHMISRVPNQKSQRIATFQKSGRILNAGSTFLSRLFGNDCRRIFDFDGVAAGRNVARRRRRAAAHNVQPFVAAGARIPRHRFLNIEVLLLLLHLRRIQFRIGRITAVQRFLVLIAVVKTFAPTASKSSTKTAHCSRFIVASSAAVCCVDAAAVARKISPTPPAICRESKDEGKAASVAINSSRKVSS</sequence>
<dbReference type="Proteomes" id="UP000887565">
    <property type="component" value="Unplaced"/>
</dbReference>
<accession>A0A915KE02</accession>
<organism evidence="1 2">
    <name type="scientific">Romanomermis culicivorax</name>
    <name type="common">Nematode worm</name>
    <dbReference type="NCBI Taxonomy" id="13658"/>
    <lineage>
        <taxon>Eukaryota</taxon>
        <taxon>Metazoa</taxon>
        <taxon>Ecdysozoa</taxon>
        <taxon>Nematoda</taxon>
        <taxon>Enoplea</taxon>
        <taxon>Dorylaimia</taxon>
        <taxon>Mermithida</taxon>
        <taxon>Mermithoidea</taxon>
        <taxon>Mermithidae</taxon>
        <taxon>Romanomermis</taxon>
    </lineage>
</organism>
<evidence type="ECO:0000313" key="1">
    <source>
        <dbReference type="Proteomes" id="UP000887565"/>
    </source>
</evidence>
<evidence type="ECO:0000313" key="2">
    <source>
        <dbReference type="WBParaSite" id="nRc.2.0.1.t37023-RA"/>
    </source>
</evidence>
<name>A0A915KE02_ROMCU</name>
<protein>
    <submittedName>
        <fullName evidence="2">Uncharacterized protein</fullName>
    </submittedName>
</protein>
<proteinExistence type="predicted"/>
<dbReference type="WBParaSite" id="nRc.2.0.1.t37023-RA">
    <property type="protein sequence ID" value="nRc.2.0.1.t37023-RA"/>
    <property type="gene ID" value="nRc.2.0.1.g37023"/>
</dbReference>